<evidence type="ECO:0000313" key="7">
    <source>
        <dbReference type="EMBL" id="EPS64074.1"/>
    </source>
</evidence>
<dbReference type="InterPro" id="IPR000617">
    <property type="entry name" value="Napin/2SS/CON"/>
</dbReference>
<organism evidence="7 8">
    <name type="scientific">Genlisea aurea</name>
    <dbReference type="NCBI Taxonomy" id="192259"/>
    <lineage>
        <taxon>Eukaryota</taxon>
        <taxon>Viridiplantae</taxon>
        <taxon>Streptophyta</taxon>
        <taxon>Embryophyta</taxon>
        <taxon>Tracheophyta</taxon>
        <taxon>Spermatophyta</taxon>
        <taxon>Magnoliopsida</taxon>
        <taxon>eudicotyledons</taxon>
        <taxon>Gunneridae</taxon>
        <taxon>Pentapetalae</taxon>
        <taxon>asterids</taxon>
        <taxon>lamiids</taxon>
        <taxon>Lamiales</taxon>
        <taxon>Lentibulariaceae</taxon>
        <taxon>Genlisea</taxon>
    </lineage>
</organism>
<evidence type="ECO:0000256" key="1">
    <source>
        <dbReference type="ARBA" id="ARBA00008262"/>
    </source>
</evidence>
<evidence type="ECO:0000259" key="6">
    <source>
        <dbReference type="SMART" id="SM00499"/>
    </source>
</evidence>
<gene>
    <name evidence="7" type="ORF">M569_10706</name>
</gene>
<keyword evidence="5" id="KW-0732">Signal</keyword>
<dbReference type="InterPro" id="IPR036312">
    <property type="entry name" value="Bifun_inhib/LTP/seed_sf"/>
</dbReference>
<name>S8CAW8_9LAMI</name>
<dbReference type="EMBL" id="AUSU01005050">
    <property type="protein sequence ID" value="EPS64074.1"/>
    <property type="molecule type" value="Genomic_DNA"/>
</dbReference>
<dbReference type="Pfam" id="PF00234">
    <property type="entry name" value="Tryp_alpha_amyl"/>
    <property type="match status" value="1"/>
</dbReference>
<dbReference type="PANTHER" id="PTHR35496">
    <property type="entry name" value="2S SEED STORAGE PROTEIN 1-RELATED"/>
    <property type="match status" value="1"/>
</dbReference>
<evidence type="ECO:0000313" key="8">
    <source>
        <dbReference type="Proteomes" id="UP000015453"/>
    </source>
</evidence>
<dbReference type="PANTHER" id="PTHR35496:SF4">
    <property type="entry name" value="2S SULFUR-RICH SEED STORAGE PROTEIN 2-LIKE"/>
    <property type="match status" value="1"/>
</dbReference>
<reference evidence="7 8" key="1">
    <citation type="journal article" date="2013" name="BMC Genomics">
        <title>The miniature genome of a carnivorous plant Genlisea aurea contains a low number of genes and short non-coding sequences.</title>
        <authorList>
            <person name="Leushkin E.V."/>
            <person name="Sutormin R.A."/>
            <person name="Nabieva E.R."/>
            <person name="Penin A.A."/>
            <person name="Kondrashov A.S."/>
            <person name="Logacheva M.D."/>
        </authorList>
    </citation>
    <scope>NUCLEOTIDE SEQUENCE [LARGE SCALE GENOMIC DNA]</scope>
</reference>
<comment type="similarity">
    <text evidence="1">Belongs to the 2S seed storage albumins family.</text>
</comment>
<dbReference type="AlphaFoldDB" id="S8CAW8"/>
<evidence type="ECO:0000256" key="5">
    <source>
        <dbReference type="SAM" id="SignalP"/>
    </source>
</evidence>
<feature type="region of interest" description="Disordered" evidence="4">
    <location>
        <begin position="117"/>
        <end position="136"/>
    </location>
</feature>
<keyword evidence="8" id="KW-1185">Reference proteome</keyword>
<accession>S8CAW8</accession>
<keyword evidence="2" id="KW-0758">Storage protein</keyword>
<dbReference type="Gene3D" id="1.10.110.10">
    <property type="entry name" value="Plant lipid-transfer and hydrophobic proteins"/>
    <property type="match status" value="1"/>
</dbReference>
<proteinExistence type="inferred from homology"/>
<evidence type="ECO:0000256" key="3">
    <source>
        <dbReference type="ARBA" id="ARBA00023129"/>
    </source>
</evidence>
<dbReference type="GO" id="GO:0045735">
    <property type="term" value="F:nutrient reservoir activity"/>
    <property type="evidence" value="ECO:0007669"/>
    <property type="project" value="UniProtKB-KW"/>
</dbReference>
<dbReference type="Proteomes" id="UP000015453">
    <property type="component" value="Unassembled WGS sequence"/>
</dbReference>
<protein>
    <recommendedName>
        <fullName evidence="6">Bifunctional inhibitor/plant lipid transfer protein/seed storage helical domain-containing protein</fullName>
    </recommendedName>
</protein>
<sequence length="163" mass="18493">MAQKLALTALSLMALLAIAAANARTTTTITTTVDEEANQGRQERCRQEVQGRQFHNCARYLSRGGRGGGYFGGRDEDDNQGGRMREGEHLQRCCEELNRVERECQCEAIRHAAQRAQQEQGSQGREWREQGRGQSESIYERAQDLPQRCGLSQEQCRFRVVFV</sequence>
<feature type="signal peptide" evidence="5">
    <location>
        <begin position="1"/>
        <end position="23"/>
    </location>
</feature>
<keyword evidence="3" id="KW-0708">Seed storage protein</keyword>
<dbReference type="SUPFAM" id="SSF47699">
    <property type="entry name" value="Bifunctional inhibitor/lipid-transfer protein/seed storage 2S albumin"/>
    <property type="match status" value="1"/>
</dbReference>
<comment type="caution">
    <text evidence="7">The sequence shown here is derived from an EMBL/GenBank/DDBJ whole genome shotgun (WGS) entry which is preliminary data.</text>
</comment>
<feature type="chain" id="PRO_5004548995" description="Bifunctional inhibitor/plant lipid transfer protein/seed storage helical domain-containing protein" evidence="5">
    <location>
        <begin position="24"/>
        <end position="163"/>
    </location>
</feature>
<dbReference type="SMART" id="SM00499">
    <property type="entry name" value="AAI"/>
    <property type="match status" value="1"/>
</dbReference>
<feature type="domain" description="Bifunctional inhibitor/plant lipid transfer protein/seed storage helical" evidence="6">
    <location>
        <begin position="45"/>
        <end position="156"/>
    </location>
</feature>
<evidence type="ECO:0000256" key="2">
    <source>
        <dbReference type="ARBA" id="ARBA00022761"/>
    </source>
</evidence>
<evidence type="ECO:0000256" key="4">
    <source>
        <dbReference type="SAM" id="MobiDB-lite"/>
    </source>
</evidence>
<dbReference type="OrthoDB" id="1922883at2759"/>
<dbReference type="InterPro" id="IPR016140">
    <property type="entry name" value="Bifunc_inhib/LTP/seed_store"/>
</dbReference>